<accession>T0RA40</accession>
<dbReference type="InParanoid" id="T0RA40"/>
<keyword evidence="3" id="KW-1185">Reference proteome</keyword>
<proteinExistence type="predicted"/>
<dbReference type="GeneID" id="19956525"/>
<feature type="region of interest" description="Disordered" evidence="1">
    <location>
        <begin position="18"/>
        <end position="50"/>
    </location>
</feature>
<evidence type="ECO:0000313" key="3">
    <source>
        <dbReference type="Proteomes" id="UP000030762"/>
    </source>
</evidence>
<dbReference type="VEuPathDB" id="FungiDB:SDRG_15798"/>
<organism evidence="2 3">
    <name type="scientific">Saprolegnia diclina (strain VS20)</name>
    <dbReference type="NCBI Taxonomy" id="1156394"/>
    <lineage>
        <taxon>Eukaryota</taxon>
        <taxon>Sar</taxon>
        <taxon>Stramenopiles</taxon>
        <taxon>Oomycota</taxon>
        <taxon>Saprolegniomycetes</taxon>
        <taxon>Saprolegniales</taxon>
        <taxon>Saprolegniaceae</taxon>
        <taxon>Saprolegnia</taxon>
    </lineage>
</organism>
<dbReference type="AlphaFoldDB" id="T0RA40"/>
<feature type="non-terminal residue" evidence="2">
    <location>
        <position position="187"/>
    </location>
</feature>
<dbReference type="Proteomes" id="UP000030762">
    <property type="component" value="Unassembled WGS sequence"/>
</dbReference>
<reference evidence="2 3" key="1">
    <citation type="submission" date="2012-04" db="EMBL/GenBank/DDBJ databases">
        <title>The Genome Sequence of Saprolegnia declina VS20.</title>
        <authorList>
            <consortium name="The Broad Institute Genome Sequencing Platform"/>
            <person name="Russ C."/>
            <person name="Nusbaum C."/>
            <person name="Tyler B."/>
            <person name="van West P."/>
            <person name="Dieguez-Uribeondo J."/>
            <person name="de Bruijn I."/>
            <person name="Tripathy S."/>
            <person name="Jiang R."/>
            <person name="Young S.K."/>
            <person name="Zeng Q."/>
            <person name="Gargeya S."/>
            <person name="Fitzgerald M."/>
            <person name="Haas B."/>
            <person name="Abouelleil A."/>
            <person name="Alvarado L."/>
            <person name="Arachchi H.M."/>
            <person name="Berlin A."/>
            <person name="Chapman S.B."/>
            <person name="Goldberg J."/>
            <person name="Griggs A."/>
            <person name="Gujja S."/>
            <person name="Hansen M."/>
            <person name="Howarth C."/>
            <person name="Imamovic A."/>
            <person name="Larimer J."/>
            <person name="McCowen C."/>
            <person name="Montmayeur A."/>
            <person name="Murphy C."/>
            <person name="Neiman D."/>
            <person name="Pearson M."/>
            <person name="Priest M."/>
            <person name="Roberts A."/>
            <person name="Saif S."/>
            <person name="Shea T."/>
            <person name="Sisk P."/>
            <person name="Sykes S."/>
            <person name="Wortman J."/>
            <person name="Nusbaum C."/>
            <person name="Birren B."/>
        </authorList>
    </citation>
    <scope>NUCLEOTIDE SEQUENCE [LARGE SCALE GENOMIC DNA]</scope>
    <source>
        <strain evidence="2 3">VS20</strain>
    </source>
</reference>
<evidence type="ECO:0000256" key="1">
    <source>
        <dbReference type="SAM" id="MobiDB-lite"/>
    </source>
</evidence>
<protein>
    <submittedName>
        <fullName evidence="2">Uncharacterized protein</fullName>
    </submittedName>
</protein>
<evidence type="ECO:0000313" key="2">
    <source>
        <dbReference type="EMBL" id="EQC26387.1"/>
    </source>
</evidence>
<sequence length="187" mass="20735">MHTVVPLPPWYRDLMDTYSGAPASSPTSAHSERDNDDDDDPFRAPSDDEAIEMDTTVLVATDVGRLASAWIPRILRVQYHDEIAQWALPLPRLPPIPTDDDNVYVNTTGTVSTTVAGRSRDADATATTTDEVVVVEILATGNHTSLVDTIDGYHGRTCTCRIPVYAFAPQLRLRAALFSWMEHWRRG</sequence>
<name>T0RA40_SAPDV</name>
<dbReference type="EMBL" id="JH767233">
    <property type="protein sequence ID" value="EQC26387.1"/>
    <property type="molecule type" value="Genomic_DNA"/>
</dbReference>
<gene>
    <name evidence="2" type="ORF">SDRG_15798</name>
</gene>
<dbReference type="RefSeq" id="XP_008620202.1">
    <property type="nucleotide sequence ID" value="XM_008621980.1"/>
</dbReference>